<gene>
    <name evidence="2" type="ORF">VNO77_34132</name>
</gene>
<evidence type="ECO:0000256" key="1">
    <source>
        <dbReference type="SAM" id="MobiDB-lite"/>
    </source>
</evidence>
<sequence>MEKILIMIVEQFIVQTNSSSPALILNADSTKLNGNQKHSPSRNCRHGVGIARFEALAARKALKASLHSLLLGTAKVLRRHFSPQSHKWRRSGRDCNLFSSVQNMLSKATTSPLPTSLHFGSSSHTTTPTKTKPSFDVPSYTHSSASMTCKTIFEIIMELAPNIG</sequence>
<dbReference type="AlphaFoldDB" id="A0AAN9PYA8"/>
<evidence type="ECO:0000313" key="2">
    <source>
        <dbReference type="EMBL" id="KAK7315576.1"/>
    </source>
</evidence>
<dbReference type="EMBL" id="JAYMYQ010000008">
    <property type="protein sequence ID" value="KAK7315576.1"/>
    <property type="molecule type" value="Genomic_DNA"/>
</dbReference>
<keyword evidence="3" id="KW-1185">Reference proteome</keyword>
<accession>A0AAN9PYA8</accession>
<feature type="region of interest" description="Disordered" evidence="1">
    <location>
        <begin position="112"/>
        <end position="137"/>
    </location>
</feature>
<name>A0AAN9PYA8_CANGL</name>
<proteinExistence type="predicted"/>
<protein>
    <submittedName>
        <fullName evidence="2">Uncharacterized protein</fullName>
    </submittedName>
</protein>
<feature type="compositionally biased region" description="Low complexity" evidence="1">
    <location>
        <begin position="121"/>
        <end position="134"/>
    </location>
</feature>
<reference evidence="2 3" key="1">
    <citation type="submission" date="2024-01" db="EMBL/GenBank/DDBJ databases">
        <title>The genomes of 5 underutilized Papilionoideae crops provide insights into root nodulation and disease resistanc.</title>
        <authorList>
            <person name="Jiang F."/>
        </authorList>
    </citation>
    <scope>NUCLEOTIDE SEQUENCE [LARGE SCALE GENOMIC DNA]</scope>
    <source>
        <strain evidence="2">LVBAO_FW01</strain>
        <tissue evidence="2">Leaves</tissue>
    </source>
</reference>
<evidence type="ECO:0000313" key="3">
    <source>
        <dbReference type="Proteomes" id="UP001367508"/>
    </source>
</evidence>
<comment type="caution">
    <text evidence="2">The sequence shown here is derived from an EMBL/GenBank/DDBJ whole genome shotgun (WGS) entry which is preliminary data.</text>
</comment>
<dbReference type="Proteomes" id="UP001367508">
    <property type="component" value="Unassembled WGS sequence"/>
</dbReference>
<organism evidence="2 3">
    <name type="scientific">Canavalia gladiata</name>
    <name type="common">Sword bean</name>
    <name type="synonym">Dolichos gladiatus</name>
    <dbReference type="NCBI Taxonomy" id="3824"/>
    <lineage>
        <taxon>Eukaryota</taxon>
        <taxon>Viridiplantae</taxon>
        <taxon>Streptophyta</taxon>
        <taxon>Embryophyta</taxon>
        <taxon>Tracheophyta</taxon>
        <taxon>Spermatophyta</taxon>
        <taxon>Magnoliopsida</taxon>
        <taxon>eudicotyledons</taxon>
        <taxon>Gunneridae</taxon>
        <taxon>Pentapetalae</taxon>
        <taxon>rosids</taxon>
        <taxon>fabids</taxon>
        <taxon>Fabales</taxon>
        <taxon>Fabaceae</taxon>
        <taxon>Papilionoideae</taxon>
        <taxon>50 kb inversion clade</taxon>
        <taxon>NPAAA clade</taxon>
        <taxon>indigoferoid/millettioid clade</taxon>
        <taxon>Phaseoleae</taxon>
        <taxon>Canavalia</taxon>
    </lineage>
</organism>